<keyword evidence="4 12" id="KW-0347">Helicase</keyword>
<keyword evidence="7" id="KW-0413">Isomerase</keyword>
<evidence type="ECO:0000256" key="12">
    <source>
        <dbReference type="PROSITE-ProRule" id="PRU00560"/>
    </source>
</evidence>
<comment type="similarity">
    <text evidence="1">Belongs to the helicase family. UvrD subfamily.</text>
</comment>
<dbReference type="PANTHER" id="PTHR11070">
    <property type="entry name" value="UVRD / RECB / PCRA DNA HELICASE FAMILY MEMBER"/>
    <property type="match status" value="1"/>
</dbReference>
<accession>A0A2A2FBD8</accession>
<dbReference type="PROSITE" id="PS51217">
    <property type="entry name" value="UVRD_HELICASE_CTER"/>
    <property type="match status" value="1"/>
</dbReference>
<dbReference type="GO" id="GO:0005524">
    <property type="term" value="F:ATP binding"/>
    <property type="evidence" value="ECO:0007669"/>
    <property type="project" value="UniProtKB-UniRule"/>
</dbReference>
<organism evidence="15 16">
    <name type="scientific">Halovibrio salipaludis</name>
    <dbReference type="NCBI Taxonomy" id="2032626"/>
    <lineage>
        <taxon>Bacteria</taxon>
        <taxon>Pseudomonadati</taxon>
        <taxon>Pseudomonadota</taxon>
        <taxon>Gammaproteobacteria</taxon>
        <taxon>Oceanospirillales</taxon>
        <taxon>Halomonadaceae</taxon>
        <taxon>Halovibrio</taxon>
    </lineage>
</organism>
<dbReference type="Pfam" id="PF13361">
    <property type="entry name" value="UvrD_C"/>
    <property type="match status" value="1"/>
</dbReference>
<dbReference type="InterPro" id="IPR014017">
    <property type="entry name" value="DNA_helicase_UvrD-like_C"/>
</dbReference>
<evidence type="ECO:0000256" key="5">
    <source>
        <dbReference type="ARBA" id="ARBA00022840"/>
    </source>
</evidence>
<dbReference type="InterPro" id="IPR027417">
    <property type="entry name" value="P-loop_NTPase"/>
</dbReference>
<dbReference type="PROSITE" id="PS51198">
    <property type="entry name" value="UVRD_HELICASE_ATP_BIND"/>
    <property type="match status" value="1"/>
</dbReference>
<comment type="catalytic activity">
    <reaction evidence="8">
        <text>Couples ATP hydrolysis with the unwinding of duplex DNA by translocating in the 3'-5' direction.</text>
        <dbReference type="EC" id="5.6.2.4"/>
    </reaction>
</comment>
<feature type="domain" description="UvrD-like helicase C-terminal" evidence="14">
    <location>
        <begin position="293"/>
        <end position="568"/>
    </location>
</feature>
<evidence type="ECO:0000256" key="8">
    <source>
        <dbReference type="ARBA" id="ARBA00034617"/>
    </source>
</evidence>
<keyword evidence="16" id="KW-1185">Reference proteome</keyword>
<dbReference type="GO" id="GO:0003677">
    <property type="term" value="F:DNA binding"/>
    <property type="evidence" value="ECO:0007669"/>
    <property type="project" value="UniProtKB-KW"/>
</dbReference>
<evidence type="ECO:0000256" key="2">
    <source>
        <dbReference type="ARBA" id="ARBA00022741"/>
    </source>
</evidence>
<dbReference type="RefSeq" id="WP_095616005.1">
    <property type="nucleotide sequence ID" value="NZ_NSKD01000001.1"/>
</dbReference>
<comment type="catalytic activity">
    <reaction evidence="11">
        <text>ATP + H2O = ADP + phosphate + H(+)</text>
        <dbReference type="Rhea" id="RHEA:13065"/>
        <dbReference type="ChEBI" id="CHEBI:15377"/>
        <dbReference type="ChEBI" id="CHEBI:15378"/>
        <dbReference type="ChEBI" id="CHEBI:30616"/>
        <dbReference type="ChEBI" id="CHEBI:43474"/>
        <dbReference type="ChEBI" id="CHEBI:456216"/>
        <dbReference type="EC" id="5.6.2.4"/>
    </reaction>
</comment>
<keyword evidence="5 12" id="KW-0067">ATP-binding</keyword>
<dbReference type="AlphaFoldDB" id="A0A2A2FBD8"/>
<keyword evidence="3 12" id="KW-0378">Hydrolase</keyword>
<dbReference type="EC" id="5.6.2.4" evidence="9"/>
<dbReference type="InterPro" id="IPR000212">
    <property type="entry name" value="DNA_helicase_UvrD/REP"/>
</dbReference>
<dbReference type="GO" id="GO:0000725">
    <property type="term" value="P:recombinational repair"/>
    <property type="evidence" value="ECO:0007669"/>
    <property type="project" value="TreeGrafter"/>
</dbReference>
<name>A0A2A2FBD8_9GAMM</name>
<protein>
    <recommendedName>
        <fullName evidence="9">DNA 3'-5' helicase</fullName>
        <ecNumber evidence="9">5.6.2.4</ecNumber>
    </recommendedName>
    <alternativeName>
        <fullName evidence="10">DNA 3'-5' helicase II</fullName>
    </alternativeName>
</protein>
<evidence type="ECO:0000313" key="15">
    <source>
        <dbReference type="EMBL" id="PAU81905.1"/>
    </source>
</evidence>
<evidence type="ECO:0000313" key="16">
    <source>
        <dbReference type="Proteomes" id="UP000218896"/>
    </source>
</evidence>
<dbReference type="Gene3D" id="1.10.486.10">
    <property type="entry name" value="PCRA, domain 4"/>
    <property type="match status" value="1"/>
</dbReference>
<sequence>MMSLTDEQNRVVTLDNQHCVITAVAGSGKTTTLAWRIRYLLEQGHDPARILILMFNRSARADFQAKLQTITADTRLQLPEIRTYHAMGLRLYRRFVREGYLPAWQGEVLTEQEVNFQAWQLTLRFAPEDLQDEIRRNKKEFVETATGFIDRVKTTLDSAETVFEALGFEPKHRYLLDLYHAFEKWRKDHRRITFADMLYEPVVALHEHPELRELVSNKMDMVLVDEYQDTNEIQHLLLKVVAGDRARVTVVGDPDQTIYEFRGARPEFILSRFREEFPDPVELSLSYSFRYGHRVALLANHLIAHNSDRKEVLCHSHPGTPDTTIELEQVREDADAVVRLAEQRQQAGQPLEDMAVLVRVWSQSVPIELRLLARGVPYRIDAHKGALFTREVAALMELLALAAGEHREPGDAARAERRQCFQQVLRFPHCGLKEQELNAIADQLAAFTRDWGQVLQQLDTSDWKPLPARKVRKLGEALAALEGSRRPAHQILEDYATATELFEGIRSLALTHEQADERIGTVAGFQRYLATLNLDAPTALRHLRDLKARAGSNQQAGVHLATIHRTKGLEWPVVVIPGLQEKTFPYTARGSADLDALLESERRLLYVGITRTKEHLHLLTTDGSDPERLPSRFVAECAFGLSRELGETLADGERDTVTLTEPATRIARRYAQLHDVALEAPSPETASQEAQTHPIWQAREVEHVLYGAGGVVRETDTAFEVRFHSGRTLQFSKQSAHLYFRALSH</sequence>
<proteinExistence type="inferred from homology"/>
<evidence type="ECO:0000256" key="7">
    <source>
        <dbReference type="ARBA" id="ARBA00023235"/>
    </source>
</evidence>
<feature type="domain" description="UvrD-like helicase ATP-binding" evidence="13">
    <location>
        <begin position="2"/>
        <end position="292"/>
    </location>
</feature>
<dbReference type="InterPro" id="IPR014016">
    <property type="entry name" value="UvrD-like_ATP-bd"/>
</dbReference>
<feature type="binding site" evidence="12">
    <location>
        <begin position="23"/>
        <end position="30"/>
    </location>
    <ligand>
        <name>ATP</name>
        <dbReference type="ChEBI" id="CHEBI:30616"/>
    </ligand>
</feature>
<evidence type="ECO:0000256" key="4">
    <source>
        <dbReference type="ARBA" id="ARBA00022806"/>
    </source>
</evidence>
<dbReference type="InterPro" id="IPR013986">
    <property type="entry name" value="DExx_box_DNA_helicase_dom_sf"/>
</dbReference>
<keyword evidence="2 12" id="KW-0547">Nucleotide-binding</keyword>
<evidence type="ECO:0000256" key="3">
    <source>
        <dbReference type="ARBA" id="ARBA00022801"/>
    </source>
</evidence>
<evidence type="ECO:0000256" key="9">
    <source>
        <dbReference type="ARBA" id="ARBA00034808"/>
    </source>
</evidence>
<dbReference type="EMBL" id="NSKD01000001">
    <property type="protein sequence ID" value="PAU81905.1"/>
    <property type="molecule type" value="Genomic_DNA"/>
</dbReference>
<dbReference type="SUPFAM" id="SSF52540">
    <property type="entry name" value="P-loop containing nucleoside triphosphate hydrolases"/>
    <property type="match status" value="1"/>
</dbReference>
<evidence type="ECO:0000256" key="10">
    <source>
        <dbReference type="ARBA" id="ARBA00034923"/>
    </source>
</evidence>
<dbReference type="OrthoDB" id="9806690at2"/>
<dbReference type="CDD" id="cd17932">
    <property type="entry name" value="DEXQc_UvrD"/>
    <property type="match status" value="1"/>
</dbReference>
<dbReference type="Pfam" id="PF00580">
    <property type="entry name" value="UvrD-helicase"/>
    <property type="match status" value="1"/>
</dbReference>
<evidence type="ECO:0000256" key="11">
    <source>
        <dbReference type="ARBA" id="ARBA00048988"/>
    </source>
</evidence>
<reference evidence="15 16" key="1">
    <citation type="submission" date="2017-08" db="EMBL/GenBank/DDBJ databases">
        <title>Halovibrio sewagensis sp. nov., isolated from wastewater of high salinity.</title>
        <authorList>
            <person name="Dong X."/>
            <person name="Zhang G."/>
        </authorList>
    </citation>
    <scope>NUCLEOTIDE SEQUENCE [LARGE SCALE GENOMIC DNA]</scope>
    <source>
        <strain evidence="15 16">YL5-2</strain>
    </source>
</reference>
<evidence type="ECO:0000256" key="6">
    <source>
        <dbReference type="ARBA" id="ARBA00023125"/>
    </source>
</evidence>
<dbReference type="Gene3D" id="3.40.50.300">
    <property type="entry name" value="P-loop containing nucleotide triphosphate hydrolases"/>
    <property type="match status" value="2"/>
</dbReference>
<dbReference type="GO" id="GO:0016887">
    <property type="term" value="F:ATP hydrolysis activity"/>
    <property type="evidence" value="ECO:0007669"/>
    <property type="project" value="RHEA"/>
</dbReference>
<keyword evidence="6" id="KW-0238">DNA-binding</keyword>
<dbReference type="GO" id="GO:0043138">
    <property type="term" value="F:3'-5' DNA helicase activity"/>
    <property type="evidence" value="ECO:0007669"/>
    <property type="project" value="UniProtKB-EC"/>
</dbReference>
<evidence type="ECO:0000259" key="13">
    <source>
        <dbReference type="PROSITE" id="PS51198"/>
    </source>
</evidence>
<evidence type="ECO:0000259" key="14">
    <source>
        <dbReference type="PROSITE" id="PS51217"/>
    </source>
</evidence>
<dbReference type="PANTHER" id="PTHR11070:SF2">
    <property type="entry name" value="ATP-DEPENDENT DNA HELICASE SRS2"/>
    <property type="match status" value="1"/>
</dbReference>
<gene>
    <name evidence="15" type="ORF">CK501_01770</name>
</gene>
<comment type="caution">
    <text evidence="15">The sequence shown here is derived from an EMBL/GenBank/DDBJ whole genome shotgun (WGS) entry which is preliminary data.</text>
</comment>
<dbReference type="Gene3D" id="1.10.10.160">
    <property type="match status" value="1"/>
</dbReference>
<evidence type="ECO:0000256" key="1">
    <source>
        <dbReference type="ARBA" id="ARBA00009922"/>
    </source>
</evidence>
<dbReference type="Proteomes" id="UP000218896">
    <property type="component" value="Unassembled WGS sequence"/>
</dbReference>